<protein>
    <submittedName>
        <fullName evidence="1">Uncharacterized protein</fullName>
    </submittedName>
</protein>
<proteinExistence type="predicted"/>
<accession>A0A8X6PM19</accession>
<organism evidence="1 2">
    <name type="scientific">Nephila pilipes</name>
    <name type="common">Giant wood spider</name>
    <name type="synonym">Nephila maculata</name>
    <dbReference type="NCBI Taxonomy" id="299642"/>
    <lineage>
        <taxon>Eukaryota</taxon>
        <taxon>Metazoa</taxon>
        <taxon>Ecdysozoa</taxon>
        <taxon>Arthropoda</taxon>
        <taxon>Chelicerata</taxon>
        <taxon>Arachnida</taxon>
        <taxon>Araneae</taxon>
        <taxon>Araneomorphae</taxon>
        <taxon>Entelegynae</taxon>
        <taxon>Araneoidea</taxon>
        <taxon>Nephilidae</taxon>
        <taxon>Nephila</taxon>
    </lineage>
</organism>
<gene>
    <name evidence="1" type="ORF">NPIL_593591</name>
</gene>
<name>A0A8X6PM19_NEPPI</name>
<comment type="caution">
    <text evidence="1">The sequence shown here is derived from an EMBL/GenBank/DDBJ whole genome shotgun (WGS) entry which is preliminary data.</text>
</comment>
<evidence type="ECO:0000313" key="1">
    <source>
        <dbReference type="EMBL" id="GFT71013.1"/>
    </source>
</evidence>
<keyword evidence="2" id="KW-1185">Reference proteome</keyword>
<dbReference type="EMBL" id="BMAW01069892">
    <property type="protein sequence ID" value="GFT71013.1"/>
    <property type="molecule type" value="Genomic_DNA"/>
</dbReference>
<dbReference type="Proteomes" id="UP000887013">
    <property type="component" value="Unassembled WGS sequence"/>
</dbReference>
<evidence type="ECO:0000313" key="2">
    <source>
        <dbReference type="Proteomes" id="UP000887013"/>
    </source>
</evidence>
<dbReference type="AlphaFoldDB" id="A0A8X6PM19"/>
<reference evidence="1" key="1">
    <citation type="submission" date="2020-08" db="EMBL/GenBank/DDBJ databases">
        <title>Multicomponent nature underlies the extraordinary mechanical properties of spider dragline silk.</title>
        <authorList>
            <person name="Kono N."/>
            <person name="Nakamura H."/>
            <person name="Mori M."/>
            <person name="Yoshida Y."/>
            <person name="Ohtoshi R."/>
            <person name="Malay A.D."/>
            <person name="Moran D.A.P."/>
            <person name="Tomita M."/>
            <person name="Numata K."/>
            <person name="Arakawa K."/>
        </authorList>
    </citation>
    <scope>NUCLEOTIDE SEQUENCE</scope>
</reference>
<sequence>MGINKEECLQRLQLACGKEASFHATVFRWLTELDRDLSWRKEDTEKPLSAVSVETEWDIRKTLILDNRFTCQVLLEELDIGSVAIREKIIHEDFHMKIISLSLDPL</sequence>